<evidence type="ECO:0000313" key="3">
    <source>
        <dbReference type="Proteomes" id="UP000076394"/>
    </source>
</evidence>
<reference evidence="2 3" key="1">
    <citation type="submission" date="2015-03" db="EMBL/GenBank/DDBJ databases">
        <title>Genomic characterization of Dehalococcoides mccartyi strain 11a5, an unusal plasmid-containing chloroethene dechlorinator.</title>
        <authorList>
            <person name="Zhao S."/>
            <person name="Ding C."/>
            <person name="He J."/>
        </authorList>
    </citation>
    <scope>NUCLEOTIDE SEQUENCE [LARGE SCALE GENOMIC DNA]</scope>
    <source>
        <strain evidence="2 3">11a5</strain>
    </source>
</reference>
<keyword evidence="1" id="KW-1133">Transmembrane helix</keyword>
<evidence type="ECO:0000313" key="2">
    <source>
        <dbReference type="EMBL" id="AMU87244.1"/>
    </source>
</evidence>
<feature type="transmembrane region" description="Helical" evidence="1">
    <location>
        <begin position="60"/>
        <end position="82"/>
    </location>
</feature>
<accession>A0A142VBQ0</accession>
<evidence type="ECO:0000256" key="1">
    <source>
        <dbReference type="SAM" id="Phobius"/>
    </source>
</evidence>
<name>A0A142VBQ0_9CHLR</name>
<proteinExistence type="predicted"/>
<keyword evidence="1" id="KW-0472">Membrane</keyword>
<dbReference type="PATRIC" id="fig|61435.8.peg.1410"/>
<dbReference type="RefSeq" id="WP_015407992.1">
    <property type="nucleotide sequence ID" value="NZ_CP011127.1"/>
</dbReference>
<feature type="transmembrane region" description="Helical" evidence="1">
    <location>
        <begin position="28"/>
        <end position="48"/>
    </location>
</feature>
<keyword evidence="1" id="KW-0812">Transmembrane</keyword>
<protein>
    <submittedName>
        <fullName evidence="2">Reductive dehalogenase anchoring protein</fullName>
    </submittedName>
</protein>
<dbReference type="EMBL" id="CP011127">
    <property type="protein sequence ID" value="AMU87244.1"/>
    <property type="molecule type" value="Genomic_DNA"/>
</dbReference>
<feature type="transmembrane region" description="Helical" evidence="1">
    <location>
        <begin position="6"/>
        <end position="21"/>
    </location>
</feature>
<organism evidence="2 3">
    <name type="scientific">Dehalococcoides mccartyi</name>
    <dbReference type="NCBI Taxonomy" id="61435"/>
    <lineage>
        <taxon>Bacteria</taxon>
        <taxon>Bacillati</taxon>
        <taxon>Chloroflexota</taxon>
        <taxon>Dehalococcoidia</taxon>
        <taxon>Dehalococcoidales</taxon>
        <taxon>Dehalococcoidaceae</taxon>
        <taxon>Dehalococcoides</taxon>
    </lineage>
</organism>
<gene>
    <name evidence="2" type="primary">rdhB</name>
    <name evidence="2" type="ORF">Dm11a5_1418</name>
</gene>
<dbReference type="Proteomes" id="UP000076394">
    <property type="component" value="Chromosome"/>
</dbReference>
<sequence length="88" mass="9621">MLYWIGLVIGIAIAVGAYRLNRNTKLKWYDWLFGLAIIVSLAAGVQHYNGSVSGFENSAAWKGLALFGGLAAVLALVDWQLIARRKKA</sequence>
<dbReference type="AlphaFoldDB" id="A0A142VBQ0"/>